<dbReference type="Pfam" id="PF14111">
    <property type="entry name" value="DUF4283"/>
    <property type="match status" value="1"/>
</dbReference>
<keyword evidence="1" id="KW-0479">Metal-binding</keyword>
<name>A0ABM4V9J6_COFAR</name>
<dbReference type="GeneID" id="140011316"/>
<evidence type="ECO:0000259" key="2">
    <source>
        <dbReference type="PROSITE" id="PS50158"/>
    </source>
</evidence>
<protein>
    <recommendedName>
        <fullName evidence="2">CCHC-type domain-containing protein</fullName>
    </recommendedName>
</protein>
<evidence type="ECO:0000313" key="3">
    <source>
        <dbReference type="Proteomes" id="UP001652660"/>
    </source>
</evidence>
<dbReference type="PANTHER" id="PTHR31286:SF178">
    <property type="entry name" value="DUF4283 DOMAIN-CONTAINING PROTEIN"/>
    <property type="match status" value="1"/>
</dbReference>
<dbReference type="InterPro" id="IPR025836">
    <property type="entry name" value="Zn_knuckle_CX2CX4HX4C"/>
</dbReference>
<dbReference type="Proteomes" id="UP001652660">
    <property type="component" value="Chromosome 7e"/>
</dbReference>
<evidence type="ECO:0000313" key="4">
    <source>
        <dbReference type="RefSeq" id="XP_071916207.1"/>
    </source>
</evidence>
<keyword evidence="1" id="KW-0862">Zinc</keyword>
<reference evidence="4" key="1">
    <citation type="submission" date="2025-08" db="UniProtKB">
        <authorList>
            <consortium name="RefSeq"/>
        </authorList>
    </citation>
    <scope>IDENTIFICATION</scope>
    <source>
        <tissue evidence="4">Leaves</tissue>
    </source>
</reference>
<dbReference type="RefSeq" id="XP_071916207.1">
    <property type="nucleotide sequence ID" value="XM_072060106.1"/>
</dbReference>
<dbReference type="Pfam" id="PF14392">
    <property type="entry name" value="zf-CCHC_4"/>
    <property type="match status" value="1"/>
</dbReference>
<accession>A0ABM4V9J6</accession>
<feature type="domain" description="CCHC-type" evidence="2">
    <location>
        <begin position="205"/>
        <end position="220"/>
    </location>
</feature>
<evidence type="ECO:0000256" key="1">
    <source>
        <dbReference type="PROSITE-ProRule" id="PRU00047"/>
    </source>
</evidence>
<gene>
    <name evidence="4" type="primary">LOC140011316</name>
</gene>
<dbReference type="InterPro" id="IPR025558">
    <property type="entry name" value="DUF4283"/>
</dbReference>
<dbReference type="InterPro" id="IPR001878">
    <property type="entry name" value="Znf_CCHC"/>
</dbReference>
<organism evidence="3 4">
    <name type="scientific">Coffea arabica</name>
    <name type="common">Arabian coffee</name>
    <dbReference type="NCBI Taxonomy" id="13443"/>
    <lineage>
        <taxon>Eukaryota</taxon>
        <taxon>Viridiplantae</taxon>
        <taxon>Streptophyta</taxon>
        <taxon>Embryophyta</taxon>
        <taxon>Tracheophyta</taxon>
        <taxon>Spermatophyta</taxon>
        <taxon>Magnoliopsida</taxon>
        <taxon>eudicotyledons</taxon>
        <taxon>Gunneridae</taxon>
        <taxon>Pentapetalae</taxon>
        <taxon>asterids</taxon>
        <taxon>lamiids</taxon>
        <taxon>Gentianales</taxon>
        <taxon>Rubiaceae</taxon>
        <taxon>Ixoroideae</taxon>
        <taxon>Gardenieae complex</taxon>
        <taxon>Bertiereae - Coffeeae clade</taxon>
        <taxon>Coffeeae</taxon>
        <taxon>Coffea</taxon>
    </lineage>
</organism>
<proteinExistence type="predicted"/>
<sequence>MELNEMMQKFSLAGNELSGAILDLGDLESGVRECKDIIIGRVMGEKIASYTGVKNFVSIACGYPKHLSVLELGPNLFQCNIPNSQEKERIVDGGPWVIDNQILVLNRWEEGIEGNLEAFKLAYLWVQVWNLPVHWVIREVGRKIGGVFRQVKDVIIPQTGGKEGRHLKMLALVDLAKPLLRGTIVKTEGTMKWVVFKYERCPDFCYNCGLVGHGERTCTNQQEIAREYADNQHGPWMRAGNFKGSP</sequence>
<dbReference type="InterPro" id="IPR040256">
    <property type="entry name" value="At4g02000-like"/>
</dbReference>
<keyword evidence="3" id="KW-1185">Reference proteome</keyword>
<keyword evidence="1" id="KW-0863">Zinc-finger</keyword>
<dbReference type="PROSITE" id="PS50158">
    <property type="entry name" value="ZF_CCHC"/>
    <property type="match status" value="1"/>
</dbReference>
<dbReference type="PANTHER" id="PTHR31286">
    <property type="entry name" value="GLYCINE-RICH CELL WALL STRUCTURAL PROTEIN 1.8-LIKE"/>
    <property type="match status" value="1"/>
</dbReference>